<dbReference type="Proteomes" id="UP000824260">
    <property type="component" value="Unassembled WGS sequence"/>
</dbReference>
<proteinExistence type="predicted"/>
<keyword evidence="1" id="KW-0472">Membrane</keyword>
<reference evidence="2" key="2">
    <citation type="journal article" date="2021" name="PeerJ">
        <title>Extensive microbial diversity within the chicken gut microbiome revealed by metagenomics and culture.</title>
        <authorList>
            <person name="Gilroy R."/>
            <person name="Ravi A."/>
            <person name="Getino M."/>
            <person name="Pursley I."/>
            <person name="Horton D.L."/>
            <person name="Alikhan N.F."/>
            <person name="Baker D."/>
            <person name="Gharbi K."/>
            <person name="Hall N."/>
            <person name="Watson M."/>
            <person name="Adriaenssens E.M."/>
            <person name="Foster-Nyarko E."/>
            <person name="Jarju S."/>
            <person name="Secka A."/>
            <person name="Antonio M."/>
            <person name="Oren A."/>
            <person name="Chaudhuri R.R."/>
            <person name="La Ragione R."/>
            <person name="Hildebrand F."/>
            <person name="Pallen M.J."/>
        </authorList>
    </citation>
    <scope>NUCLEOTIDE SEQUENCE</scope>
    <source>
        <strain evidence="2">ChiSjej6B24-2974</strain>
    </source>
</reference>
<comment type="caution">
    <text evidence="2">The sequence shown here is derived from an EMBL/GenBank/DDBJ whole genome shotgun (WGS) entry which is preliminary data.</text>
</comment>
<evidence type="ECO:0000313" key="3">
    <source>
        <dbReference type="Proteomes" id="UP000824260"/>
    </source>
</evidence>
<protein>
    <submittedName>
        <fullName evidence="2">TIGR04086 family membrane protein</fullName>
    </submittedName>
</protein>
<evidence type="ECO:0000256" key="1">
    <source>
        <dbReference type="SAM" id="Phobius"/>
    </source>
</evidence>
<feature type="transmembrane region" description="Helical" evidence="1">
    <location>
        <begin position="96"/>
        <end position="124"/>
    </location>
</feature>
<accession>A0A9D0ZLD6</accession>
<dbReference type="AlphaFoldDB" id="A0A9D0ZLD6"/>
<feature type="transmembrane region" description="Helical" evidence="1">
    <location>
        <begin position="43"/>
        <end position="64"/>
    </location>
</feature>
<dbReference type="NCBIfam" id="TIGR04086">
    <property type="entry name" value="TIGR04086_membr"/>
    <property type="match status" value="1"/>
</dbReference>
<feature type="transmembrane region" description="Helical" evidence="1">
    <location>
        <begin position="12"/>
        <end position="37"/>
    </location>
</feature>
<feature type="transmembrane region" description="Helical" evidence="1">
    <location>
        <begin position="71"/>
        <end position="90"/>
    </location>
</feature>
<keyword evidence="1" id="KW-0812">Transmembrane</keyword>
<dbReference type="EMBL" id="DVFZ01000058">
    <property type="protein sequence ID" value="HIQ82665.1"/>
    <property type="molecule type" value="Genomic_DNA"/>
</dbReference>
<gene>
    <name evidence="2" type="ORF">IAA52_06130</name>
</gene>
<dbReference type="InterPro" id="IPR023804">
    <property type="entry name" value="DUF3792_TM"/>
</dbReference>
<keyword evidence="1" id="KW-1133">Transmembrane helix</keyword>
<organism evidence="2 3">
    <name type="scientific">Candidatus Pullichristensenella stercorigallinarum</name>
    <dbReference type="NCBI Taxonomy" id="2840909"/>
    <lineage>
        <taxon>Bacteria</taxon>
        <taxon>Bacillati</taxon>
        <taxon>Bacillota</taxon>
        <taxon>Clostridia</taxon>
        <taxon>Candidatus Pullichristensenella</taxon>
    </lineage>
</organism>
<evidence type="ECO:0000313" key="2">
    <source>
        <dbReference type="EMBL" id="HIQ82665.1"/>
    </source>
</evidence>
<sequence>MKSARAAALGSILKGVLISAAATLVGMLLLAAAVVWLDISDGALSALNQVLKLVSILLGVRFAVGVGGERGFLTGAAVGLVYMILGYVLYWQLGGAVFSFAAMLLEMLLGGAMGAVTGAVCANLRPRARRRGRTARKV</sequence>
<dbReference type="Pfam" id="PF12670">
    <property type="entry name" value="DUF3792"/>
    <property type="match status" value="1"/>
</dbReference>
<reference evidence="2" key="1">
    <citation type="submission" date="2020-10" db="EMBL/GenBank/DDBJ databases">
        <authorList>
            <person name="Gilroy R."/>
        </authorList>
    </citation>
    <scope>NUCLEOTIDE SEQUENCE</scope>
    <source>
        <strain evidence="2">ChiSjej6B24-2974</strain>
    </source>
</reference>
<name>A0A9D0ZLD6_9FIRM</name>